<comment type="caution">
    <text evidence="2">The sequence shown here is derived from an EMBL/GenBank/DDBJ whole genome shotgun (WGS) entry which is preliminary data.</text>
</comment>
<evidence type="ECO:0000313" key="2">
    <source>
        <dbReference type="EMBL" id="MDI1488253.1"/>
    </source>
</evidence>
<name>A0AA43TU57_9LECA</name>
<gene>
    <name evidence="2" type="ORF">OHK93_007527</name>
</gene>
<feature type="region of interest" description="Disordered" evidence="1">
    <location>
        <begin position="1"/>
        <end position="33"/>
    </location>
</feature>
<proteinExistence type="predicted"/>
<reference evidence="2" key="1">
    <citation type="journal article" date="2023" name="Genome Biol. Evol.">
        <title>First Whole Genome Sequence and Flow Cytometry Genome Size Data for the Lichen-Forming Fungus Ramalina farinacea (Ascomycota).</title>
        <authorList>
            <person name="Llewellyn T."/>
            <person name="Mian S."/>
            <person name="Hill R."/>
            <person name="Leitch I.J."/>
            <person name="Gaya E."/>
        </authorList>
    </citation>
    <scope>NUCLEOTIDE SEQUENCE</scope>
    <source>
        <strain evidence="2">LIQ254RAFAR</strain>
    </source>
</reference>
<sequence length="348" mass="40009">MSQSHTTQDGEAGKKPKYMAIRPRQTLPCESPQSRRMSIDYLLEQVMDVPTIRGNCIMPSSSNENLDPSIERRTASAVTCSTEVPQAASKDPARHEDRDQGVMIFGASAATSPLQALRPRRISPAIQKLPNEILRDIFRCLLVSAVNIAPITKKKREIHLNVLFTCKQFYQIAWPILYSENTFIEVLTDDPKPVKSIFDLMPTRGIMMITKLAFLITDEGYRLDGLALLAKRIQILTKLRLLWIFLPERMDPLIYEHPTVGEQHDRMVAVLNRKRVRFEKQSIIETDKKALKDMVWRLKSLKRIWLVGFEDEEWAKKLERAVSVEATLFPSKVDLREMRLLGRHSNET</sequence>
<dbReference type="EMBL" id="JAPUFD010000007">
    <property type="protein sequence ID" value="MDI1488253.1"/>
    <property type="molecule type" value="Genomic_DNA"/>
</dbReference>
<organism evidence="2 3">
    <name type="scientific">Ramalina farinacea</name>
    <dbReference type="NCBI Taxonomy" id="258253"/>
    <lineage>
        <taxon>Eukaryota</taxon>
        <taxon>Fungi</taxon>
        <taxon>Dikarya</taxon>
        <taxon>Ascomycota</taxon>
        <taxon>Pezizomycotina</taxon>
        <taxon>Lecanoromycetes</taxon>
        <taxon>OSLEUM clade</taxon>
        <taxon>Lecanoromycetidae</taxon>
        <taxon>Lecanorales</taxon>
        <taxon>Lecanorineae</taxon>
        <taxon>Ramalinaceae</taxon>
        <taxon>Ramalina</taxon>
    </lineage>
</organism>
<evidence type="ECO:0008006" key="4">
    <source>
        <dbReference type="Google" id="ProtNLM"/>
    </source>
</evidence>
<keyword evidence="3" id="KW-1185">Reference proteome</keyword>
<protein>
    <recommendedName>
        <fullName evidence="4">F-box domain-containing protein</fullName>
    </recommendedName>
</protein>
<evidence type="ECO:0000313" key="3">
    <source>
        <dbReference type="Proteomes" id="UP001161017"/>
    </source>
</evidence>
<evidence type="ECO:0000256" key="1">
    <source>
        <dbReference type="SAM" id="MobiDB-lite"/>
    </source>
</evidence>
<dbReference type="AlphaFoldDB" id="A0AA43TU57"/>
<accession>A0AA43TU57</accession>
<dbReference type="Proteomes" id="UP001161017">
    <property type="component" value="Unassembled WGS sequence"/>
</dbReference>